<protein>
    <submittedName>
        <fullName evidence="1">Alanine-tRNA synthetase second additional domain-containing protein</fullName>
    </submittedName>
</protein>
<organism evidence="1 2">
    <name type="scientific">Prevotella koreensis</name>
    <dbReference type="NCBI Taxonomy" id="2490854"/>
    <lineage>
        <taxon>Bacteria</taxon>
        <taxon>Pseudomonadati</taxon>
        <taxon>Bacteroidota</taxon>
        <taxon>Bacteroidia</taxon>
        <taxon>Bacteroidales</taxon>
        <taxon>Prevotellaceae</taxon>
        <taxon>Prevotella</taxon>
    </lineage>
</organism>
<dbReference type="Proteomes" id="UP000278983">
    <property type="component" value="Unassembled WGS sequence"/>
</dbReference>
<reference evidence="1 2" key="1">
    <citation type="submission" date="2018-12" db="EMBL/GenBank/DDBJ databases">
        <title>Genome sequencing of Prevotella sp. KCOM 3155 (= JS262).</title>
        <authorList>
            <person name="Kook J.-K."/>
            <person name="Park S.-N."/>
            <person name="Lim Y.K."/>
        </authorList>
    </citation>
    <scope>NUCLEOTIDE SEQUENCE [LARGE SCALE GENOMIC DNA]</scope>
    <source>
        <strain evidence="1 2">KCOM 3155</strain>
    </source>
</reference>
<dbReference type="SUPFAM" id="SSF52540">
    <property type="entry name" value="P-loop containing nucleoside triphosphate hydrolases"/>
    <property type="match status" value="1"/>
</dbReference>
<keyword evidence="1" id="KW-0030">Aminoacyl-tRNA synthetase</keyword>
<dbReference type="OrthoDB" id="9789120at2"/>
<evidence type="ECO:0000313" key="1">
    <source>
        <dbReference type="EMBL" id="RUL59490.1"/>
    </source>
</evidence>
<accession>A0A3S0WKG8</accession>
<proteinExistence type="predicted"/>
<keyword evidence="2" id="KW-1185">Reference proteome</keyword>
<dbReference type="AlphaFoldDB" id="A0A3S0WKG8"/>
<gene>
    <name evidence="1" type="ORF">EHV08_06780</name>
</gene>
<dbReference type="GO" id="GO:0004812">
    <property type="term" value="F:aminoacyl-tRNA ligase activity"/>
    <property type="evidence" value="ECO:0007669"/>
    <property type="project" value="UniProtKB-KW"/>
</dbReference>
<dbReference type="RefSeq" id="WP_126678649.1">
    <property type="nucleotide sequence ID" value="NZ_RYYU01000001.1"/>
</dbReference>
<evidence type="ECO:0000313" key="2">
    <source>
        <dbReference type="Proteomes" id="UP000278983"/>
    </source>
</evidence>
<keyword evidence="1" id="KW-0436">Ligase</keyword>
<comment type="caution">
    <text evidence="1">The sequence shown here is derived from an EMBL/GenBank/DDBJ whole genome shotgun (WGS) entry which is preliminary data.</text>
</comment>
<sequence>MINPLQKYLIVSQYYAPRGKERLIFLGEHISQRHLQFSDRLIGIVGDAGSGKSSLIKGMFPGLELSNDDDIINPRKIMLARDTIALNEVREAASFHLDIRFMQGFLQMYEIAQFIRTLLDHKKRVIIEHFNLIHQTLGINADIIIGIGEEIIVTRPSVFGPLPESIYEIVHKSLKYRKMAHSAEEITRLVLQEDFNIMHDQYYFSDVRNGFVMKFYKKNDIDIELLESKVKNIIEQSLPIAYYDEDHIKIGENIVDCDGPRLQVKNTSEIKNFSLVKELIHDPETNTYCLIGLVDKNTENIMNRNTQYFLTRED</sequence>
<dbReference type="InterPro" id="IPR027417">
    <property type="entry name" value="P-loop_NTPase"/>
</dbReference>
<dbReference type="EMBL" id="RYYU01000001">
    <property type="protein sequence ID" value="RUL59490.1"/>
    <property type="molecule type" value="Genomic_DNA"/>
</dbReference>
<name>A0A3S0WKG8_9BACT</name>